<dbReference type="Gene3D" id="2.40.420.20">
    <property type="match status" value="1"/>
</dbReference>
<comment type="similarity">
    <text evidence="2">Belongs to the membrane fusion protein (MFP) (TC 8.A.1) family.</text>
</comment>
<organism evidence="12 13">
    <name type="scientific">Bordetella trematum</name>
    <dbReference type="NCBI Taxonomy" id="123899"/>
    <lineage>
        <taxon>Bacteria</taxon>
        <taxon>Pseudomonadati</taxon>
        <taxon>Pseudomonadota</taxon>
        <taxon>Betaproteobacteria</taxon>
        <taxon>Burkholderiales</taxon>
        <taxon>Alcaligenaceae</taxon>
        <taxon>Bordetella</taxon>
    </lineage>
</organism>
<dbReference type="Pfam" id="PF25876">
    <property type="entry name" value="HH_MFP_RND"/>
    <property type="match status" value="1"/>
</dbReference>
<evidence type="ECO:0000259" key="10">
    <source>
        <dbReference type="Pfam" id="PF25944"/>
    </source>
</evidence>
<evidence type="ECO:0000313" key="13">
    <source>
        <dbReference type="Proteomes" id="UP000076825"/>
    </source>
</evidence>
<protein>
    <submittedName>
        <fullName evidence="12">Multidrug efflux system inner membrane protein</fullName>
    </submittedName>
</protein>
<dbReference type="InterPro" id="IPR006143">
    <property type="entry name" value="RND_pump_MFP"/>
</dbReference>
<dbReference type="InterPro" id="IPR058627">
    <property type="entry name" value="MdtA-like_C"/>
</dbReference>
<dbReference type="AlphaFoldDB" id="A0A157SQJ4"/>
<feature type="domain" description="Multidrug resistance protein MdtA-like C-terminal permuted SH3" evidence="11">
    <location>
        <begin position="313"/>
        <end position="371"/>
    </location>
</feature>
<keyword evidence="6" id="KW-0472">Membrane</keyword>
<evidence type="ECO:0000256" key="1">
    <source>
        <dbReference type="ARBA" id="ARBA00004236"/>
    </source>
</evidence>
<dbReference type="PANTHER" id="PTHR30469:SF12">
    <property type="entry name" value="MULTIDRUG RESISTANCE PROTEIN MDTA"/>
    <property type="match status" value="1"/>
</dbReference>
<dbReference type="SUPFAM" id="SSF111369">
    <property type="entry name" value="HlyD-like secretion proteins"/>
    <property type="match status" value="1"/>
</dbReference>
<dbReference type="Gene3D" id="1.10.287.470">
    <property type="entry name" value="Helix hairpin bin"/>
    <property type="match status" value="1"/>
</dbReference>
<dbReference type="PATRIC" id="fig|123899.6.peg.3276"/>
<dbReference type="Gene3D" id="2.40.30.170">
    <property type="match status" value="1"/>
</dbReference>
<name>A0A157SQJ4_9BORD</name>
<dbReference type="Pfam" id="PF25917">
    <property type="entry name" value="BSH_RND"/>
    <property type="match status" value="1"/>
</dbReference>
<dbReference type="InterPro" id="IPR058624">
    <property type="entry name" value="MdtA-like_HH"/>
</dbReference>
<feature type="domain" description="Multidrug resistance protein MdtA-like beta-barrel" evidence="10">
    <location>
        <begin position="223"/>
        <end position="304"/>
    </location>
</feature>
<keyword evidence="4" id="KW-1003">Cell membrane</keyword>
<feature type="domain" description="Multidrug resistance protein MdtA-like alpha-helical hairpin" evidence="8">
    <location>
        <begin position="117"/>
        <end position="186"/>
    </location>
</feature>
<evidence type="ECO:0000256" key="3">
    <source>
        <dbReference type="ARBA" id="ARBA00022448"/>
    </source>
</evidence>
<dbReference type="InterPro" id="IPR058626">
    <property type="entry name" value="MdtA-like_b-barrel"/>
</dbReference>
<dbReference type="GO" id="GO:1990281">
    <property type="term" value="C:efflux pump complex"/>
    <property type="evidence" value="ECO:0007669"/>
    <property type="project" value="TreeGrafter"/>
</dbReference>
<feature type="coiled-coil region" evidence="7">
    <location>
        <begin position="117"/>
        <end position="144"/>
    </location>
</feature>
<dbReference type="OrthoDB" id="9783047at2"/>
<keyword evidence="13" id="KW-1185">Reference proteome</keyword>
<comment type="subcellular location">
    <subcellularLocation>
        <location evidence="1">Cell membrane</location>
    </subcellularLocation>
</comment>
<evidence type="ECO:0000256" key="4">
    <source>
        <dbReference type="ARBA" id="ARBA00022475"/>
    </source>
</evidence>
<keyword evidence="5" id="KW-0997">Cell inner membrane</keyword>
<evidence type="ECO:0000259" key="8">
    <source>
        <dbReference type="Pfam" id="PF25876"/>
    </source>
</evidence>
<dbReference type="Proteomes" id="UP000076825">
    <property type="component" value="Chromosome 1"/>
</dbReference>
<dbReference type="STRING" id="123899.SAMEA3906487_03279"/>
<evidence type="ECO:0000259" key="9">
    <source>
        <dbReference type="Pfam" id="PF25917"/>
    </source>
</evidence>
<evidence type="ECO:0000259" key="11">
    <source>
        <dbReference type="Pfam" id="PF25967"/>
    </source>
</evidence>
<evidence type="ECO:0000256" key="2">
    <source>
        <dbReference type="ARBA" id="ARBA00009477"/>
    </source>
</evidence>
<evidence type="ECO:0000256" key="6">
    <source>
        <dbReference type="ARBA" id="ARBA00023136"/>
    </source>
</evidence>
<dbReference type="Gene3D" id="2.40.50.100">
    <property type="match status" value="1"/>
</dbReference>
<dbReference type="PANTHER" id="PTHR30469">
    <property type="entry name" value="MULTIDRUG RESISTANCE PROTEIN MDTA"/>
    <property type="match status" value="1"/>
</dbReference>
<dbReference type="EMBL" id="LT546645">
    <property type="protein sequence ID" value="SAI72574.1"/>
    <property type="molecule type" value="Genomic_DNA"/>
</dbReference>
<proteinExistence type="inferred from homology"/>
<keyword evidence="3" id="KW-0813">Transport</keyword>
<sequence>MAPPSFAGLWRSRRAWAVAWLVLLVIVAAYHGWRGRTAAVVASPPARQGIPVEVARVQATPLPIRLHALGTVKPLAEVVLRAQLDGQLQRLHFSEGQTVQAGQLLAEIDPRPYQHALRTAEGQLAQTQAKLDNAEADLHRLETLARKDSVAGQALDTARATVAQYRGARQSDAAGVDEARRQLALTRVVAPIQGRIGLRRIDAGNQLRAADTAGLATLLQMAPISVLFSLPQERLAALRAAQAAGTPLRVEIWDADERRQLAEGALQALDNRIGLESGSVSLRAVFDNGDGALFPYQFVNVRLALPAADRAPTMPAAAVQYGAEGPYAYVIDETLKARRRNIVLGPISAARVSVIGGLAVGEEVVVEGVDRLDEGRAVQRLAVQE</sequence>
<dbReference type="GO" id="GO:0015562">
    <property type="term" value="F:efflux transmembrane transporter activity"/>
    <property type="evidence" value="ECO:0007669"/>
    <property type="project" value="TreeGrafter"/>
</dbReference>
<accession>A0A157SQJ4</accession>
<dbReference type="Pfam" id="PF25944">
    <property type="entry name" value="Beta-barrel_RND"/>
    <property type="match status" value="1"/>
</dbReference>
<evidence type="ECO:0000313" key="12">
    <source>
        <dbReference type="EMBL" id="SAI72574.1"/>
    </source>
</evidence>
<evidence type="ECO:0000256" key="5">
    <source>
        <dbReference type="ARBA" id="ARBA00022519"/>
    </source>
</evidence>
<dbReference type="eggNOG" id="COG0845">
    <property type="taxonomic scope" value="Bacteria"/>
</dbReference>
<dbReference type="NCBIfam" id="TIGR01730">
    <property type="entry name" value="RND_mfp"/>
    <property type="match status" value="1"/>
</dbReference>
<dbReference type="KEGG" id="btrm:SAMEA390648703279"/>
<keyword evidence="7" id="KW-0175">Coiled coil</keyword>
<gene>
    <name evidence="12" type="primary">bepF_2</name>
    <name evidence="12" type="ORF">SAMEA3906487_03279</name>
</gene>
<dbReference type="Pfam" id="PF25967">
    <property type="entry name" value="RND-MFP_C"/>
    <property type="match status" value="1"/>
</dbReference>
<reference evidence="12 13" key="1">
    <citation type="submission" date="2016-04" db="EMBL/GenBank/DDBJ databases">
        <authorList>
            <consortium name="Pathogen Informatics"/>
        </authorList>
    </citation>
    <scope>NUCLEOTIDE SEQUENCE [LARGE SCALE GENOMIC DNA]</scope>
    <source>
        <strain evidence="12 13">H044680328</strain>
    </source>
</reference>
<dbReference type="InterPro" id="IPR058625">
    <property type="entry name" value="MdtA-like_BSH"/>
</dbReference>
<feature type="domain" description="Multidrug resistance protein MdtA-like barrel-sandwich hybrid" evidence="9">
    <location>
        <begin position="78"/>
        <end position="217"/>
    </location>
</feature>
<evidence type="ECO:0000256" key="7">
    <source>
        <dbReference type="SAM" id="Coils"/>
    </source>
</evidence>